<sequence length="154" mass="17684">MHIAELNIGRFKFPTDDPRMAGFMDNLDLVNGIAERSPGFVWRLKDDSNNATSFRIGDDMAVNLSVWGDAASLEHFVFSTLHEKFYRGKDKWFEAAHEAHLVFWYVPEGHEPTLDEAWERLQDYQQNGATERAFGWEPIMDAERMSAVRCAVGN</sequence>
<proteinExistence type="predicted"/>
<dbReference type="SUPFAM" id="SSF54909">
    <property type="entry name" value="Dimeric alpha+beta barrel"/>
    <property type="match status" value="1"/>
</dbReference>
<reference evidence="2 3" key="1">
    <citation type="submission" date="2020-09" db="EMBL/GenBank/DDBJ databases">
        <authorList>
            <person name="Yoon J.-W."/>
        </authorList>
    </citation>
    <scope>NUCLEOTIDE SEQUENCE [LARGE SCALE GENOMIC DNA]</scope>
    <source>
        <strain evidence="2 3">KMU-140</strain>
    </source>
</reference>
<dbReference type="Pfam" id="PF11695">
    <property type="entry name" value="DUF3291"/>
    <property type="match status" value="1"/>
</dbReference>
<feature type="domain" description="DUF3291" evidence="1">
    <location>
        <begin position="3"/>
        <end position="137"/>
    </location>
</feature>
<keyword evidence="3" id="KW-1185">Reference proteome</keyword>
<comment type="caution">
    <text evidence="2">The sequence shown here is derived from an EMBL/GenBank/DDBJ whole genome shotgun (WGS) entry which is preliminary data.</text>
</comment>
<accession>A0ABR8KQU9</accession>
<gene>
    <name evidence="2" type="ORF">IB285_05425</name>
</gene>
<organism evidence="2 3">
    <name type="scientific">Erythrobacter rubeus</name>
    <dbReference type="NCBI Taxonomy" id="2760803"/>
    <lineage>
        <taxon>Bacteria</taxon>
        <taxon>Pseudomonadati</taxon>
        <taxon>Pseudomonadota</taxon>
        <taxon>Alphaproteobacteria</taxon>
        <taxon>Sphingomonadales</taxon>
        <taxon>Erythrobacteraceae</taxon>
        <taxon>Erythrobacter/Porphyrobacter group</taxon>
        <taxon>Erythrobacter</taxon>
    </lineage>
</organism>
<dbReference type="InterPro" id="IPR021708">
    <property type="entry name" value="DUF3291"/>
</dbReference>
<dbReference type="InterPro" id="IPR011008">
    <property type="entry name" value="Dimeric_a/b-barrel"/>
</dbReference>
<name>A0ABR8KQU9_9SPHN</name>
<evidence type="ECO:0000313" key="2">
    <source>
        <dbReference type="EMBL" id="MBD2841700.1"/>
    </source>
</evidence>
<dbReference type="EMBL" id="JACXLC010000001">
    <property type="protein sequence ID" value="MBD2841700.1"/>
    <property type="molecule type" value="Genomic_DNA"/>
</dbReference>
<dbReference type="RefSeq" id="WP_190787215.1">
    <property type="nucleotide sequence ID" value="NZ_JACXLC010000001.1"/>
</dbReference>
<evidence type="ECO:0000313" key="3">
    <source>
        <dbReference type="Proteomes" id="UP000635384"/>
    </source>
</evidence>
<protein>
    <submittedName>
        <fullName evidence="2">DUF3291 domain-containing protein</fullName>
    </submittedName>
</protein>
<evidence type="ECO:0000259" key="1">
    <source>
        <dbReference type="Pfam" id="PF11695"/>
    </source>
</evidence>
<dbReference type="Proteomes" id="UP000635384">
    <property type="component" value="Unassembled WGS sequence"/>
</dbReference>